<dbReference type="PANTHER" id="PTHR42685:SF4">
    <property type="entry name" value="GERANYLGERANYL DIPHOSPHATE REDUCTASE, CHLOROPLASTIC"/>
    <property type="match status" value="1"/>
</dbReference>
<evidence type="ECO:0000313" key="2">
    <source>
        <dbReference type="Proteomes" id="UP000221734"/>
    </source>
</evidence>
<dbReference type="PANTHER" id="PTHR42685">
    <property type="entry name" value="GERANYLGERANYL DIPHOSPHATE REDUCTASE"/>
    <property type="match status" value="1"/>
</dbReference>
<dbReference type="EMBL" id="LT934425">
    <property type="protein sequence ID" value="SOH06211.1"/>
    <property type="molecule type" value="Genomic_DNA"/>
</dbReference>
<keyword evidence="2" id="KW-1185">Reference proteome</keyword>
<reference evidence="2" key="1">
    <citation type="submission" date="2017-10" db="EMBL/GenBank/DDBJ databases">
        <authorList>
            <person name="Frank J."/>
        </authorList>
    </citation>
    <scope>NUCLEOTIDE SEQUENCE [LARGE SCALE GENOMIC DNA]</scope>
</reference>
<proteinExistence type="predicted"/>
<gene>
    <name evidence="1" type="ORF">KSMBR1_3738</name>
</gene>
<evidence type="ECO:0000313" key="1">
    <source>
        <dbReference type="EMBL" id="SOH06211.1"/>
    </source>
</evidence>
<dbReference type="InterPro" id="IPR036188">
    <property type="entry name" value="FAD/NAD-bd_sf"/>
</dbReference>
<dbReference type="KEGG" id="kst:KSMBR1_3738"/>
<dbReference type="Gene3D" id="3.50.50.60">
    <property type="entry name" value="FAD/NAD(P)-binding domain"/>
    <property type="match status" value="2"/>
</dbReference>
<dbReference type="SUPFAM" id="SSF51905">
    <property type="entry name" value="FAD/NAD(P)-binding domain"/>
    <property type="match status" value="2"/>
</dbReference>
<sequence>MKTNIGPLKDNDTIAIIGGGPAGSFFAHFALKLAKELNKKITIYILCGKDFIQKGPVGCKMCAGVLSETLIAKMEQEGIVLPTSRIQNEIDGYFFQSQERGISLHHPLPGHKPRIITIFRGGGPRYSLSDVNISFDDFLLNHSASMGAKVLSAIVEEIELPENPQHLVNIVYREEGIRKKISVSLAVGAFGVNTSLTKRIVGKKHGYREPRSIRTCNAELPLGRSYIRERFQRTIYIFSLGIKPIKFAALIPKDDYVTVSLVGNEDITKAHLMQFIKHPRIRELLPEGWSLPENVCICFPKIPVAHAAHPYSDRFVITGDASISRTYKNGIESSFETSRLAAYAAFYHGISEKDFKEAYYTPALKLLAHDNFYGKLILNLHDYITSKKHIANTHIDYLCKHKDTWGAQRINAILWNMVTGNIGYKEIFYDAMSFRLQAVMFPHNFRSSVKMVYGYFRKLTNTDLAGTARSKETPALGPLKNQSTVVIIGGGPAGTSCGIALKHLAKEKNIDINVILYEMKDFEGGIEHNECAGVLSHPIEHIMEDTLKIPFPWYLVKRDIPGYYLHANGQTITLEGNGEISYALRRIQFDAYLLQKAKEAGVTVIKSKVTDIEIGREKIVIYSETRHTSADVVVGAFGIEEGTHKLFESGTPYKSPKYLLSILTKFHPKGKYHDLENTDGYIHAFLSSIKEIEFGAITPKADHYTINIAGAKISSKSMDNFLQQSEVMNQLPECFKDALGHFDYHRGCFPVKPAKNPFGDRYVIIGDAAGLIRPFKGKGVNAACLMGIKAAETMMNVGISKRAFHTSYFNSFYDVIKDLPYARAVRRFIIWGAYYGFLGSVIQIAKSNPELKGALFDSVSGRRTYRRILIDAFSVRLSFKIFAAIIQCFISKITKKQR</sequence>
<dbReference type="AlphaFoldDB" id="A0A2C9CKL9"/>
<dbReference type="OrthoDB" id="220443at2"/>
<dbReference type="Proteomes" id="UP000221734">
    <property type="component" value="Chromosome Kuenenia_stuttgartiensis_MBR1"/>
</dbReference>
<protein>
    <submittedName>
        <fullName evidence="1">Putative FAD oxidoreductase protein</fullName>
    </submittedName>
</protein>
<name>A0A2C9CKL9_KUEST</name>
<accession>A0A2C9CKL9</accession>
<organism evidence="1 2">
    <name type="scientific">Kuenenia stuttgartiensis</name>
    <dbReference type="NCBI Taxonomy" id="174633"/>
    <lineage>
        <taxon>Bacteria</taxon>
        <taxon>Pseudomonadati</taxon>
        <taxon>Planctomycetota</taxon>
        <taxon>Candidatus Brocadiia</taxon>
        <taxon>Candidatus Brocadiales</taxon>
        <taxon>Candidatus Brocadiaceae</taxon>
        <taxon>Candidatus Kuenenia</taxon>
    </lineage>
</organism>
<dbReference type="RefSeq" id="WP_099326684.1">
    <property type="nucleotide sequence ID" value="NZ_LT934425.1"/>
</dbReference>
<dbReference type="InterPro" id="IPR050407">
    <property type="entry name" value="Geranylgeranyl_reductase"/>
</dbReference>